<dbReference type="AlphaFoldDB" id="F9UGN3"/>
<dbReference type="EMBL" id="AFWV01000015">
    <property type="protein sequence ID" value="EGV16716.1"/>
    <property type="molecule type" value="Genomic_DNA"/>
</dbReference>
<organism evidence="2 3">
    <name type="scientific">Thiocapsa marina 5811</name>
    <dbReference type="NCBI Taxonomy" id="768671"/>
    <lineage>
        <taxon>Bacteria</taxon>
        <taxon>Pseudomonadati</taxon>
        <taxon>Pseudomonadota</taxon>
        <taxon>Gammaproteobacteria</taxon>
        <taxon>Chromatiales</taxon>
        <taxon>Chromatiaceae</taxon>
        <taxon>Thiocapsa</taxon>
    </lineage>
</organism>
<feature type="region of interest" description="Disordered" evidence="1">
    <location>
        <begin position="148"/>
        <end position="178"/>
    </location>
</feature>
<feature type="region of interest" description="Disordered" evidence="1">
    <location>
        <begin position="1"/>
        <end position="28"/>
    </location>
</feature>
<protein>
    <submittedName>
        <fullName evidence="2">Uncharacterized protein</fullName>
    </submittedName>
</protein>
<evidence type="ECO:0000256" key="1">
    <source>
        <dbReference type="SAM" id="MobiDB-lite"/>
    </source>
</evidence>
<evidence type="ECO:0000313" key="2">
    <source>
        <dbReference type="EMBL" id="EGV16716.1"/>
    </source>
</evidence>
<proteinExistence type="predicted"/>
<accession>F9UGN3</accession>
<gene>
    <name evidence="2" type="ORF">ThimaDRAFT_4086</name>
</gene>
<reference evidence="2 3" key="1">
    <citation type="submission" date="2011-06" db="EMBL/GenBank/DDBJ databases">
        <title>The draft genome of Thiocapsa marina 5811.</title>
        <authorList>
            <consortium name="US DOE Joint Genome Institute (JGI-PGF)"/>
            <person name="Lucas S."/>
            <person name="Han J."/>
            <person name="Cheng J.-F."/>
            <person name="Goodwin L."/>
            <person name="Pitluck S."/>
            <person name="Peters L."/>
            <person name="Land M.L."/>
            <person name="Hauser L."/>
            <person name="Vogl K."/>
            <person name="Liu Z."/>
            <person name="Imhoff J."/>
            <person name="Thiel V."/>
            <person name="Frigaard N.-U."/>
            <person name="Bryant D."/>
            <person name="Woyke T.J."/>
        </authorList>
    </citation>
    <scope>NUCLEOTIDE SEQUENCE [LARGE SCALE GENOMIC DNA]</scope>
    <source>
        <strain evidence="2 3">5811</strain>
    </source>
</reference>
<dbReference type="Proteomes" id="UP000005459">
    <property type="component" value="Unassembled WGS sequence"/>
</dbReference>
<name>F9UGN3_9GAMM</name>
<sequence length="178" mass="18872">MTPDEQVRPTSPGIDRQPMASAGDAAAHAEATTPDRAAAVIPAPLAAEAAFRAGAQGVETFRIEVLAQPQRSHDISDPIPAEETGRATGPDVVQIGDPLDADAPVAEYYYASEPVPIQIGWTLDANETDVWYLPRTSAEVIEIGAQLDADSPCPNRNQEREPVDVGPQIETEGLGTLH</sequence>
<keyword evidence="3" id="KW-1185">Reference proteome</keyword>
<evidence type="ECO:0000313" key="3">
    <source>
        <dbReference type="Proteomes" id="UP000005459"/>
    </source>
</evidence>
<feature type="region of interest" description="Disordered" evidence="1">
    <location>
        <begin position="69"/>
        <end position="91"/>
    </location>
</feature>